<name>A0A0G0QNN2_9BACT</name>
<keyword evidence="1" id="KW-0812">Transmembrane</keyword>
<dbReference type="GO" id="GO:0032259">
    <property type="term" value="P:methylation"/>
    <property type="evidence" value="ECO:0007669"/>
    <property type="project" value="UniProtKB-KW"/>
</dbReference>
<dbReference type="Pfam" id="PF08241">
    <property type="entry name" value="Methyltransf_11"/>
    <property type="match status" value="1"/>
</dbReference>
<dbReference type="InterPro" id="IPR029063">
    <property type="entry name" value="SAM-dependent_MTases_sf"/>
</dbReference>
<dbReference type="InterPro" id="IPR013216">
    <property type="entry name" value="Methyltransf_11"/>
</dbReference>
<dbReference type="EMBL" id="LBWP01000001">
    <property type="protein sequence ID" value="KKR11995.1"/>
    <property type="molecule type" value="Genomic_DNA"/>
</dbReference>
<keyword evidence="3" id="KW-0808">Transferase</keyword>
<comment type="caution">
    <text evidence="3">The sequence shown here is derived from an EMBL/GenBank/DDBJ whole genome shotgun (WGS) entry which is preliminary data.</text>
</comment>
<gene>
    <name evidence="3" type="ORF">UT39_C0001G0050</name>
</gene>
<dbReference type="STRING" id="1618550.UT39_C0001G0050"/>
<evidence type="ECO:0000313" key="4">
    <source>
        <dbReference type="Proteomes" id="UP000034246"/>
    </source>
</evidence>
<dbReference type="Proteomes" id="UP000034246">
    <property type="component" value="Unassembled WGS sequence"/>
</dbReference>
<dbReference type="GO" id="GO:0008757">
    <property type="term" value="F:S-adenosylmethionine-dependent methyltransferase activity"/>
    <property type="evidence" value="ECO:0007669"/>
    <property type="project" value="InterPro"/>
</dbReference>
<proteinExistence type="predicted"/>
<feature type="domain" description="Methyltransferase type 11" evidence="2">
    <location>
        <begin position="41"/>
        <end position="134"/>
    </location>
</feature>
<dbReference type="Gene3D" id="3.40.50.150">
    <property type="entry name" value="Vaccinia Virus protein VP39"/>
    <property type="match status" value="1"/>
</dbReference>
<dbReference type="AlphaFoldDB" id="A0A0G0QNN2"/>
<keyword evidence="3" id="KW-0489">Methyltransferase</keyword>
<evidence type="ECO:0000256" key="1">
    <source>
        <dbReference type="SAM" id="Phobius"/>
    </source>
</evidence>
<keyword evidence="1" id="KW-1133">Transmembrane helix</keyword>
<accession>A0A0G0QNN2</accession>
<dbReference type="SUPFAM" id="SSF53335">
    <property type="entry name" value="S-adenosyl-L-methionine-dependent methyltransferases"/>
    <property type="match status" value="1"/>
</dbReference>
<keyword evidence="1" id="KW-0472">Membrane</keyword>
<sequence length="240" mass="28760">MSKSLTDEFLFYTIPHFSQRYFLRKDIGYVVKKYKLKGKLLDVGCGEKPYKFLFKNTKYLGIDFPNFSPNKSVNIKDEPNIYFPENYKLVGKLPFQDNTFDIVCAFQVFEHVTDPFILFDEMVRILKRNGYLLITAPFLWALHEEPNDHFRFTRYTFDRLIKLHHCRLHYYKKQGGLLSAIETLLENYLVELNQKNKLYYFLTLPLYIPLLLLSYLAVLVENYYSSKSIYINNLFLIKKW</sequence>
<evidence type="ECO:0000313" key="3">
    <source>
        <dbReference type="EMBL" id="KKR11995.1"/>
    </source>
</evidence>
<feature type="transmembrane region" description="Helical" evidence="1">
    <location>
        <begin position="198"/>
        <end position="220"/>
    </location>
</feature>
<reference evidence="3 4" key="1">
    <citation type="journal article" date="2015" name="Nature">
        <title>rRNA introns, odd ribosomes, and small enigmatic genomes across a large radiation of phyla.</title>
        <authorList>
            <person name="Brown C.T."/>
            <person name="Hug L.A."/>
            <person name="Thomas B.C."/>
            <person name="Sharon I."/>
            <person name="Castelle C.J."/>
            <person name="Singh A."/>
            <person name="Wilkins M.J."/>
            <person name="Williams K.H."/>
            <person name="Banfield J.F."/>
        </authorList>
    </citation>
    <scope>NUCLEOTIDE SEQUENCE [LARGE SCALE GENOMIC DNA]</scope>
</reference>
<protein>
    <submittedName>
        <fullName evidence="3">Methylase/methyltransferase</fullName>
    </submittedName>
</protein>
<organism evidence="3 4">
    <name type="scientific">Candidatus Woesebacteria bacterium GW2011_GWA1_39_21</name>
    <dbReference type="NCBI Taxonomy" id="1618550"/>
    <lineage>
        <taxon>Bacteria</taxon>
        <taxon>Candidatus Woeseibacteriota</taxon>
    </lineage>
</organism>
<evidence type="ECO:0000259" key="2">
    <source>
        <dbReference type="Pfam" id="PF08241"/>
    </source>
</evidence>